<organism evidence="1 2">
    <name type="scientific">Mycolicibacter terrae</name>
    <dbReference type="NCBI Taxonomy" id="1788"/>
    <lineage>
        <taxon>Bacteria</taxon>
        <taxon>Bacillati</taxon>
        <taxon>Actinomycetota</taxon>
        <taxon>Actinomycetes</taxon>
        <taxon>Mycobacteriales</taxon>
        <taxon>Mycobacteriaceae</taxon>
        <taxon>Mycolicibacter</taxon>
    </lineage>
</organism>
<reference evidence="1" key="1">
    <citation type="submission" date="2018-11" db="EMBL/GenBank/DDBJ databases">
        <authorList>
            <person name="Sattar A."/>
            <person name="Zunita Z."/>
            <person name="Jalila A."/>
            <person name="Saleha A.A."/>
        </authorList>
    </citation>
    <scope>NUCLEOTIDE SEQUENCE</scope>
    <source>
        <strain evidence="1">F12-74</strain>
    </source>
</reference>
<sequence length="107" mass="11065">MVLMASPAVVPQAPAAAKAAVPAWALTASGAASHYQSVIDQIIAAQQQIIETNSAYPFATDFDKTLLPGYVQGSPDAALLQSRAIESRQRVRSGGGQIRVPVECSGG</sequence>
<protein>
    <submittedName>
        <fullName evidence="1">Uncharacterized protein</fullName>
    </submittedName>
</protein>
<name>A0ACD2EQ06_9MYCO</name>
<gene>
    <name evidence="1" type="ORF">EHH44_07110</name>
</gene>
<proteinExistence type="predicted"/>
<keyword evidence="2" id="KW-1185">Reference proteome</keyword>
<comment type="caution">
    <text evidence="1">The sequence shown here is derived from an EMBL/GenBank/DDBJ whole genome shotgun (WGS) entry which is preliminary data.</text>
</comment>
<evidence type="ECO:0000313" key="1">
    <source>
        <dbReference type="EMBL" id="RRR46589.1"/>
    </source>
</evidence>
<evidence type="ECO:0000313" key="2">
    <source>
        <dbReference type="Proteomes" id="UP000268891"/>
    </source>
</evidence>
<accession>A0ACD2EQ06</accession>
<dbReference type="EMBL" id="RRZR01000009">
    <property type="protein sequence ID" value="RRR46589.1"/>
    <property type="molecule type" value="Genomic_DNA"/>
</dbReference>
<dbReference type="Proteomes" id="UP000268891">
    <property type="component" value="Unassembled WGS sequence"/>
</dbReference>